<dbReference type="FunFam" id="1.10.238.160:FF:000002">
    <property type="entry name" value="Predicted transcriptional regulator"/>
    <property type="match status" value="1"/>
</dbReference>
<dbReference type="KEGG" id="vvy:VV0515"/>
<accession>Q7MP49</accession>
<dbReference type="EMBL" id="BA000037">
    <property type="protein sequence ID" value="BAC93279.1"/>
    <property type="molecule type" value="Genomic_DNA"/>
</dbReference>
<organism evidence="1 2">
    <name type="scientific">Vibrio vulnificus (strain YJ016)</name>
    <dbReference type="NCBI Taxonomy" id="196600"/>
    <lineage>
        <taxon>Bacteria</taxon>
        <taxon>Pseudomonadati</taxon>
        <taxon>Pseudomonadota</taxon>
        <taxon>Gammaproteobacteria</taxon>
        <taxon>Vibrionales</taxon>
        <taxon>Vibrionaceae</taxon>
        <taxon>Vibrio</taxon>
    </lineage>
</organism>
<sequence length="68" mass="7912">MKMKFLRLKDVMSLTGLGRSTIYKFMADETDFPKSVPLGGRAVAWVESEIEEWMEQRLALRDNPESFQ</sequence>
<evidence type="ECO:0000313" key="1">
    <source>
        <dbReference type="EMBL" id="BAC93279.1"/>
    </source>
</evidence>
<dbReference type="PANTHER" id="PTHR36154:SF1">
    <property type="entry name" value="DNA-BINDING TRANSCRIPTIONAL ACTIVATOR ALPA"/>
    <property type="match status" value="1"/>
</dbReference>
<dbReference type="HOGENOM" id="CLU_140176_15_1_6"/>
<dbReference type="InterPro" id="IPR010260">
    <property type="entry name" value="AlpA"/>
</dbReference>
<dbReference type="eggNOG" id="COG3311">
    <property type="taxonomic scope" value="Bacteria"/>
</dbReference>
<evidence type="ECO:0000313" key="2">
    <source>
        <dbReference type="Proteomes" id="UP000002675"/>
    </source>
</evidence>
<gene>
    <name evidence="1" type="ordered locus">VV0515</name>
</gene>
<reference evidence="1 2" key="1">
    <citation type="journal article" date="2003" name="Genome Res.">
        <title>Comparative genome analysis of Vibrio vulnificus, a marine pathogen.</title>
        <authorList>
            <person name="Chen C.Y."/>
            <person name="Wu K.M."/>
            <person name="Chang Y.C."/>
            <person name="Chang C.H."/>
            <person name="Tsai H.C."/>
            <person name="Liao T.L."/>
            <person name="Liu Y.M."/>
            <person name="Chen H.J."/>
            <person name="Shen A.B."/>
            <person name="Li J.C."/>
            <person name="Su T.L."/>
            <person name="Shao C.P."/>
            <person name="Lee C.T."/>
            <person name="Hor L.I."/>
            <person name="Tsai S.F."/>
        </authorList>
    </citation>
    <scope>NUCLEOTIDE SEQUENCE [LARGE SCALE GENOMIC DNA]</scope>
    <source>
        <strain evidence="1 2">YJ016</strain>
    </source>
</reference>
<name>Q7MP49_VIBVY</name>
<dbReference type="InterPro" id="IPR009061">
    <property type="entry name" value="DNA-bd_dom_put_sf"/>
</dbReference>
<proteinExistence type="predicted"/>
<protein>
    <submittedName>
        <fullName evidence="1">Predicted transcriptional regulator</fullName>
    </submittedName>
</protein>
<dbReference type="AlphaFoldDB" id="Q7MP49"/>
<dbReference type="Pfam" id="PF05930">
    <property type="entry name" value="Phage_AlpA"/>
    <property type="match status" value="1"/>
</dbReference>
<dbReference type="Proteomes" id="UP000002675">
    <property type="component" value="Chromosome I"/>
</dbReference>
<dbReference type="SUPFAM" id="SSF46955">
    <property type="entry name" value="Putative DNA-binding domain"/>
    <property type="match status" value="1"/>
</dbReference>
<dbReference type="PANTHER" id="PTHR36154">
    <property type="entry name" value="DNA-BINDING TRANSCRIPTIONAL ACTIVATOR ALPA"/>
    <property type="match status" value="1"/>
</dbReference>
<dbReference type="InterPro" id="IPR052931">
    <property type="entry name" value="Prophage_regulatory_activator"/>
</dbReference>
<dbReference type="Gene3D" id="1.10.238.160">
    <property type="match status" value="1"/>
</dbReference>
<dbReference type="STRING" id="672.VV93_v1c07440"/>